<name>A0ABY8SVS2_9BURK</name>
<evidence type="ECO:0000256" key="1">
    <source>
        <dbReference type="SAM" id="MobiDB-lite"/>
    </source>
</evidence>
<keyword evidence="3" id="KW-1185">Reference proteome</keyword>
<evidence type="ECO:0000313" key="2">
    <source>
        <dbReference type="EMBL" id="WHS67038.1"/>
    </source>
</evidence>
<feature type="compositionally biased region" description="Low complexity" evidence="1">
    <location>
        <begin position="1"/>
        <end position="24"/>
    </location>
</feature>
<dbReference type="RefSeq" id="WP_283488085.1">
    <property type="nucleotide sequence ID" value="NZ_CP125947.1"/>
</dbReference>
<proteinExistence type="predicted"/>
<organism evidence="2 3">
    <name type="scientific">Comamonas resistens</name>
    <dbReference type="NCBI Taxonomy" id="3046670"/>
    <lineage>
        <taxon>Bacteria</taxon>
        <taxon>Pseudomonadati</taxon>
        <taxon>Pseudomonadota</taxon>
        <taxon>Betaproteobacteria</taxon>
        <taxon>Burkholderiales</taxon>
        <taxon>Comamonadaceae</taxon>
        <taxon>Comamonas</taxon>
    </lineage>
</organism>
<dbReference type="EMBL" id="CP125947">
    <property type="protein sequence ID" value="WHS67038.1"/>
    <property type="molecule type" value="Genomic_DNA"/>
</dbReference>
<reference evidence="2 3" key="1">
    <citation type="submission" date="2023-05" db="EMBL/GenBank/DDBJ databases">
        <authorList>
            <person name="Yin Y."/>
            <person name="Lu Z."/>
        </authorList>
    </citation>
    <scope>NUCLEOTIDE SEQUENCE [LARGE SCALE GENOMIC DNA]</scope>
    <source>
        <strain evidence="2 3">ZM22</strain>
    </source>
</reference>
<sequence>MALKTTPGTTGTAASSAADAPPSTNTNKDFHVLHSSAETQSETYWAQRWGLVRHLPKLHDTWLFVAQIGERM</sequence>
<accession>A0ABY8SVS2</accession>
<gene>
    <name evidence="2" type="ORF">QMY55_07950</name>
</gene>
<feature type="region of interest" description="Disordered" evidence="1">
    <location>
        <begin position="1"/>
        <end position="31"/>
    </location>
</feature>
<evidence type="ECO:0000313" key="3">
    <source>
        <dbReference type="Proteomes" id="UP001240697"/>
    </source>
</evidence>
<dbReference type="Proteomes" id="UP001240697">
    <property type="component" value="Chromosome"/>
</dbReference>
<protein>
    <submittedName>
        <fullName evidence="2">Uncharacterized protein</fullName>
    </submittedName>
</protein>